<evidence type="ECO:0000313" key="3">
    <source>
        <dbReference type="EMBL" id="XCB33662.1"/>
    </source>
</evidence>
<dbReference type="Pfam" id="PF04972">
    <property type="entry name" value="BON"/>
    <property type="match status" value="3"/>
</dbReference>
<name>A0AAU7ZRT3_9BACT</name>
<dbReference type="PROSITE" id="PS50914">
    <property type="entry name" value="BON"/>
    <property type="match status" value="3"/>
</dbReference>
<dbReference type="KEGG" id="tpsc:RBB77_01905"/>
<feature type="domain" description="BON" evidence="2">
    <location>
        <begin position="78"/>
        <end position="146"/>
    </location>
</feature>
<proteinExistence type="predicted"/>
<feature type="domain" description="BON" evidence="2">
    <location>
        <begin position="3"/>
        <end position="71"/>
    </location>
</feature>
<feature type="domain" description="BON" evidence="2">
    <location>
        <begin position="149"/>
        <end position="217"/>
    </location>
</feature>
<dbReference type="InterPro" id="IPR014004">
    <property type="entry name" value="Transpt-assoc_nodulatn_dom_bac"/>
</dbReference>
<dbReference type="RefSeq" id="WP_353064503.1">
    <property type="nucleotide sequence ID" value="NZ_CP132942.1"/>
</dbReference>
<dbReference type="PANTHER" id="PTHR34606:SF4">
    <property type="entry name" value="OUTER MEMBRANE LIPOPROTEIN DOLP"/>
    <property type="match status" value="1"/>
</dbReference>
<dbReference type="InterPro" id="IPR007055">
    <property type="entry name" value="BON_dom"/>
</dbReference>
<gene>
    <name evidence="3" type="ORF">RBB77_01905</name>
</gene>
<dbReference type="InterPro" id="IPR051686">
    <property type="entry name" value="Lipoprotein_DolP"/>
</dbReference>
<keyword evidence="1" id="KW-0732">Signal</keyword>
<dbReference type="EMBL" id="CP132942">
    <property type="protein sequence ID" value="XCB33662.1"/>
    <property type="molecule type" value="Genomic_DNA"/>
</dbReference>
<dbReference type="Gene3D" id="3.30.1340.30">
    <property type="match status" value="3"/>
</dbReference>
<dbReference type="SMART" id="SM00749">
    <property type="entry name" value="BON"/>
    <property type="match status" value="3"/>
</dbReference>
<reference evidence="3" key="1">
    <citation type="submission" date="2023-08" db="EMBL/GenBank/DDBJ databases">
        <authorList>
            <person name="Messyasz A."/>
            <person name="Mannisto M.K."/>
            <person name="Kerkhof L.J."/>
            <person name="Haggblom M."/>
        </authorList>
    </citation>
    <scope>NUCLEOTIDE SEQUENCE</scope>
    <source>
        <strain evidence="3">X5P6</strain>
    </source>
</reference>
<accession>A0AAU7ZRT3</accession>
<evidence type="ECO:0000256" key="1">
    <source>
        <dbReference type="ARBA" id="ARBA00022729"/>
    </source>
</evidence>
<dbReference type="PANTHER" id="PTHR34606">
    <property type="entry name" value="BON DOMAIN-CONTAINING PROTEIN"/>
    <property type="match status" value="1"/>
</dbReference>
<organism evidence="3">
    <name type="scientific">Tunturiibacter psychrotolerans</name>
    <dbReference type="NCBI Taxonomy" id="3069686"/>
    <lineage>
        <taxon>Bacteria</taxon>
        <taxon>Pseudomonadati</taxon>
        <taxon>Acidobacteriota</taxon>
        <taxon>Terriglobia</taxon>
        <taxon>Terriglobales</taxon>
        <taxon>Acidobacteriaceae</taxon>
        <taxon>Tunturiibacter</taxon>
    </lineage>
</organism>
<protein>
    <submittedName>
        <fullName evidence="3">BON domain-containing protein</fullName>
    </submittedName>
</protein>
<sequence length="217" mass="23082">MKTDSMLQQDVIDELLYEPGLDASNVGVVANGGVITLTGTVPSYPGRYAAEHAAERVAGVRAVADETKVDLPSLHKRSDQDIAAAALNAMSWQVRVPSGAIQVRVDNGWVTLDGSVDYNFERQAAENAVRHLTGVIAVNNLIILKAAVSASGLKKDIESAFGRAAQVDASHIGLKVMGNKVVMSGNVSSWAERREAEHAAWSAPGVWQVENNLQVAI</sequence>
<reference evidence="3" key="2">
    <citation type="journal article" date="2024" name="Environ. Microbiol.">
        <title>Genome analysis and description of Tunturibacter gen. nov. expands the diversity of Terriglobia in tundra soils.</title>
        <authorList>
            <person name="Messyasz A."/>
            <person name="Mannisto M.K."/>
            <person name="Kerkhof L.J."/>
            <person name="Haggblom M.M."/>
        </authorList>
    </citation>
    <scope>NUCLEOTIDE SEQUENCE</scope>
    <source>
        <strain evidence="3">X5P6</strain>
    </source>
</reference>
<dbReference type="AlphaFoldDB" id="A0AAU7ZRT3"/>
<evidence type="ECO:0000259" key="2">
    <source>
        <dbReference type="PROSITE" id="PS50914"/>
    </source>
</evidence>